<evidence type="ECO:0000259" key="1">
    <source>
        <dbReference type="Pfam" id="PF11716"/>
    </source>
</evidence>
<dbReference type="AlphaFoldDB" id="A0A918NN91"/>
<evidence type="ECO:0000313" key="3">
    <source>
        <dbReference type="Proteomes" id="UP000645555"/>
    </source>
</evidence>
<reference evidence="2" key="1">
    <citation type="journal article" date="2014" name="Int. J. Syst. Evol. Microbiol.">
        <title>Complete genome sequence of Corynebacterium casei LMG S-19264T (=DSM 44701T), isolated from a smear-ripened cheese.</title>
        <authorList>
            <consortium name="US DOE Joint Genome Institute (JGI-PGF)"/>
            <person name="Walter F."/>
            <person name="Albersmeier A."/>
            <person name="Kalinowski J."/>
            <person name="Ruckert C."/>
        </authorList>
    </citation>
    <scope>NUCLEOTIDE SEQUENCE</scope>
    <source>
        <strain evidence="2">JCM 4956</strain>
    </source>
</reference>
<dbReference type="InterPro" id="IPR017520">
    <property type="entry name" value="CHP03086"/>
</dbReference>
<dbReference type="RefSeq" id="WP_190038531.1">
    <property type="nucleotide sequence ID" value="NZ_BMWD01000024.1"/>
</dbReference>
<dbReference type="InterPro" id="IPR017517">
    <property type="entry name" value="Maleyloyr_isom"/>
</dbReference>
<protein>
    <recommendedName>
        <fullName evidence="1">Mycothiol-dependent maleylpyruvate isomerase metal-binding domain-containing protein</fullName>
    </recommendedName>
</protein>
<dbReference type="EMBL" id="BMWD01000024">
    <property type="protein sequence ID" value="GGX82713.1"/>
    <property type="molecule type" value="Genomic_DNA"/>
</dbReference>
<dbReference type="GO" id="GO:0046872">
    <property type="term" value="F:metal ion binding"/>
    <property type="evidence" value="ECO:0007669"/>
    <property type="project" value="InterPro"/>
</dbReference>
<comment type="caution">
    <text evidence="2">The sequence shown here is derived from an EMBL/GenBank/DDBJ whole genome shotgun (WGS) entry which is preliminary data.</text>
</comment>
<dbReference type="Pfam" id="PF11716">
    <property type="entry name" value="MDMPI_N"/>
    <property type="match status" value="1"/>
</dbReference>
<dbReference type="SUPFAM" id="SSF109854">
    <property type="entry name" value="DinB/YfiT-like putative metalloenzymes"/>
    <property type="match status" value="1"/>
</dbReference>
<feature type="domain" description="Mycothiol-dependent maleylpyruvate isomerase metal-binding" evidence="1">
    <location>
        <begin position="9"/>
        <end position="126"/>
    </location>
</feature>
<keyword evidence="3" id="KW-1185">Reference proteome</keyword>
<gene>
    <name evidence="2" type="ORF">GCM10010515_57860</name>
</gene>
<dbReference type="NCBIfam" id="TIGR03086">
    <property type="entry name" value="TIGR03086 family metal-binding protein"/>
    <property type="match status" value="1"/>
</dbReference>
<dbReference type="Proteomes" id="UP000645555">
    <property type="component" value="Unassembled WGS sequence"/>
</dbReference>
<accession>A0A918NN91</accession>
<sequence>MTKAADEHRAVAGAFTERVRGTSPSAWDDPAPCEGWAARDVVRHLVEWFPDFLKAGAGVELPKGPSVDDDPVAAWTVHSDGVQAVLDDPATAQRTLSNPHIGEVPLDQAIDRFYTSDVFMHTWDLARATGQEERLDPGKCAQLLEGMLPLDDVLRGSGQYGPRVEVAEGADVQTQLLAFIGRRP</sequence>
<dbReference type="InterPro" id="IPR034660">
    <property type="entry name" value="DinB/YfiT-like"/>
</dbReference>
<name>A0A918NN91_9ACTN</name>
<evidence type="ECO:0000313" key="2">
    <source>
        <dbReference type="EMBL" id="GGX82713.1"/>
    </source>
</evidence>
<dbReference type="NCBIfam" id="TIGR03083">
    <property type="entry name" value="maleylpyruvate isomerase family mycothiol-dependent enzyme"/>
    <property type="match status" value="1"/>
</dbReference>
<reference evidence="2" key="2">
    <citation type="submission" date="2020-09" db="EMBL/GenBank/DDBJ databases">
        <authorList>
            <person name="Sun Q."/>
            <person name="Ohkuma M."/>
        </authorList>
    </citation>
    <scope>NUCLEOTIDE SEQUENCE</scope>
    <source>
        <strain evidence="2">JCM 4956</strain>
    </source>
</reference>
<organism evidence="2 3">
    <name type="scientific">Streptomyces fructofermentans</name>
    <dbReference type="NCBI Taxonomy" id="152141"/>
    <lineage>
        <taxon>Bacteria</taxon>
        <taxon>Bacillati</taxon>
        <taxon>Actinomycetota</taxon>
        <taxon>Actinomycetes</taxon>
        <taxon>Kitasatosporales</taxon>
        <taxon>Streptomycetaceae</taxon>
        <taxon>Streptomyces</taxon>
    </lineage>
</organism>
<dbReference type="Gene3D" id="1.20.120.450">
    <property type="entry name" value="dinb family like domain"/>
    <property type="match status" value="1"/>
</dbReference>
<proteinExistence type="predicted"/>
<dbReference type="InterPro" id="IPR024344">
    <property type="entry name" value="MDMPI_metal-binding"/>
</dbReference>